<gene>
    <name evidence="1" type="ORF">Geu3261_0142_006</name>
</gene>
<reference evidence="1 2" key="1">
    <citation type="submission" date="2012-11" db="EMBL/GenBank/DDBJ databases">
        <title>Whole genome sequence of Gluconacetobacter europaeus NBRC3261.</title>
        <authorList>
            <person name="Azuma Y."/>
            <person name="Higashiura N."/>
            <person name="Hirakawa H."/>
            <person name="Matsushita K."/>
        </authorList>
    </citation>
    <scope>NUCLEOTIDE SEQUENCE [LARGE SCALE GENOMIC DNA]</scope>
    <source>
        <strain evidence="1 2">NBRC 3261</strain>
    </source>
</reference>
<dbReference type="AlphaFoldDB" id="A0A0D6Q1B6"/>
<dbReference type="RefSeq" id="WP_081472674.1">
    <property type="nucleotide sequence ID" value="NZ_BANI01000125.1"/>
</dbReference>
<dbReference type="SUPFAM" id="SSF56399">
    <property type="entry name" value="ADP-ribosylation"/>
    <property type="match status" value="1"/>
</dbReference>
<evidence type="ECO:0000313" key="2">
    <source>
        <dbReference type="Proteomes" id="UP000032675"/>
    </source>
</evidence>
<sequence>MTVLHTSFVLGYHGCSEEVGRKLINGESAPTPSETDYDWLGPGFYVWESDPLRAQEWAYQKQRRDSGFKPFVIGLVVDLGNCLDLTTREDLEMLKTAYEGLRDTLSTDDIPMPVNRDSRHDVNSDKLFRNLDCAVIRYLHDSIEAPESHLAPYDTVRGLFQEGGELYPGSAFREKTHTQIAIRNLDCIKGIFRLPDSSVGI</sequence>
<dbReference type="Proteomes" id="UP000032675">
    <property type="component" value="Unassembled WGS sequence"/>
</dbReference>
<organism evidence="1 2">
    <name type="scientific">Komagataeibacter europaeus NBRC 3261</name>
    <dbReference type="NCBI Taxonomy" id="1234669"/>
    <lineage>
        <taxon>Bacteria</taxon>
        <taxon>Pseudomonadati</taxon>
        <taxon>Pseudomonadota</taxon>
        <taxon>Alphaproteobacteria</taxon>
        <taxon>Acetobacterales</taxon>
        <taxon>Acetobacteraceae</taxon>
        <taxon>Komagataeibacter</taxon>
    </lineage>
</organism>
<accession>A0A0D6Q1B6</accession>
<dbReference type="GeneID" id="79189450"/>
<evidence type="ECO:0000313" key="1">
    <source>
        <dbReference type="EMBL" id="GAN97108.1"/>
    </source>
</evidence>
<name>A0A0D6Q1B6_KOMEU</name>
<dbReference type="EMBL" id="BANI01000125">
    <property type="protein sequence ID" value="GAN97108.1"/>
    <property type="molecule type" value="Genomic_DNA"/>
</dbReference>
<protein>
    <recommendedName>
        <fullName evidence="3">DUF3990 domain-containing protein</fullName>
    </recommendedName>
</protein>
<comment type="caution">
    <text evidence="1">The sequence shown here is derived from an EMBL/GenBank/DDBJ whole genome shotgun (WGS) entry which is preliminary data.</text>
</comment>
<proteinExistence type="predicted"/>
<evidence type="ECO:0008006" key="3">
    <source>
        <dbReference type="Google" id="ProtNLM"/>
    </source>
</evidence>